<dbReference type="Proteomes" id="UP000295164">
    <property type="component" value="Unassembled WGS sequence"/>
</dbReference>
<dbReference type="Gene3D" id="3.40.50.150">
    <property type="entry name" value="Vaccinia Virus protein VP39"/>
    <property type="match status" value="1"/>
</dbReference>
<dbReference type="AlphaFoldDB" id="A0A4R4E5R1"/>
<dbReference type="PANTHER" id="PTHR43464:SF90">
    <property type="entry name" value="METHYLTRANSFERASE TYPE 11"/>
    <property type="match status" value="1"/>
</dbReference>
<dbReference type="GO" id="GO:0032259">
    <property type="term" value="P:methylation"/>
    <property type="evidence" value="ECO:0007669"/>
    <property type="project" value="UniProtKB-KW"/>
</dbReference>
<dbReference type="InterPro" id="IPR041698">
    <property type="entry name" value="Methyltransf_25"/>
</dbReference>
<accession>A0A4R4E5R1</accession>
<proteinExistence type="predicted"/>
<reference evidence="2 3" key="1">
    <citation type="submission" date="2019-03" db="EMBL/GenBank/DDBJ databases">
        <authorList>
            <person name="Kim M.K.M."/>
        </authorList>
    </citation>
    <scope>NUCLEOTIDE SEQUENCE [LARGE SCALE GENOMIC DNA]</scope>
    <source>
        <strain evidence="2 3">17J68-15</strain>
    </source>
</reference>
<dbReference type="CDD" id="cd02440">
    <property type="entry name" value="AdoMet_MTases"/>
    <property type="match status" value="1"/>
</dbReference>
<keyword evidence="2" id="KW-0808">Transferase</keyword>
<sequence length="237" mass="27257">MKPDFRIRSYEPELLDRPGIPFADIADNMRELDVINTRLGGHRITLKGVQALLRYQVPGTVPHIAEIGCGGGDNLRAIRRWADARGLELRLTGVDYNPECIAYAEGRAGNSGIAFVCSDYRNLRWSDKPDILFSSLFCHHFTDGQLLEQLRWMGAQSRSGFFLNDLHRHPLAWYSIRLLTRLFSKSYMVKADAPLSVLRAFRRAEWAGLLRGAGITRYRCSWQWAFRWLVLVHNHEQ</sequence>
<keyword evidence="3" id="KW-1185">Reference proteome</keyword>
<evidence type="ECO:0000259" key="1">
    <source>
        <dbReference type="Pfam" id="PF13649"/>
    </source>
</evidence>
<dbReference type="Pfam" id="PF13649">
    <property type="entry name" value="Methyltransf_25"/>
    <property type="match status" value="1"/>
</dbReference>
<feature type="domain" description="Methyltransferase" evidence="1">
    <location>
        <begin position="64"/>
        <end position="150"/>
    </location>
</feature>
<name>A0A4R4E5R1_9BACT</name>
<evidence type="ECO:0000313" key="3">
    <source>
        <dbReference type="Proteomes" id="UP000295164"/>
    </source>
</evidence>
<dbReference type="GO" id="GO:0008168">
    <property type="term" value="F:methyltransferase activity"/>
    <property type="evidence" value="ECO:0007669"/>
    <property type="project" value="UniProtKB-KW"/>
</dbReference>
<dbReference type="OrthoDB" id="9800454at2"/>
<dbReference type="InterPro" id="IPR029063">
    <property type="entry name" value="SAM-dependent_MTases_sf"/>
</dbReference>
<organism evidence="2 3">
    <name type="scientific">Flaviaesturariibacter aridisoli</name>
    <dbReference type="NCBI Taxonomy" id="2545761"/>
    <lineage>
        <taxon>Bacteria</taxon>
        <taxon>Pseudomonadati</taxon>
        <taxon>Bacteroidota</taxon>
        <taxon>Chitinophagia</taxon>
        <taxon>Chitinophagales</taxon>
        <taxon>Chitinophagaceae</taxon>
        <taxon>Flaviaestuariibacter</taxon>
    </lineage>
</organism>
<dbReference type="EMBL" id="SKFH01000001">
    <property type="protein sequence ID" value="TCZ74986.1"/>
    <property type="molecule type" value="Genomic_DNA"/>
</dbReference>
<evidence type="ECO:0000313" key="2">
    <source>
        <dbReference type="EMBL" id="TCZ74986.1"/>
    </source>
</evidence>
<protein>
    <submittedName>
        <fullName evidence="2">Methyltransferase domain-containing protein</fullName>
    </submittedName>
</protein>
<gene>
    <name evidence="2" type="ORF">E0486_01385</name>
</gene>
<dbReference type="PANTHER" id="PTHR43464">
    <property type="entry name" value="METHYLTRANSFERASE"/>
    <property type="match status" value="1"/>
</dbReference>
<comment type="caution">
    <text evidence="2">The sequence shown here is derived from an EMBL/GenBank/DDBJ whole genome shotgun (WGS) entry which is preliminary data.</text>
</comment>
<dbReference type="RefSeq" id="WP_131850341.1">
    <property type="nucleotide sequence ID" value="NZ_SKFH01000001.1"/>
</dbReference>
<keyword evidence="2" id="KW-0489">Methyltransferase</keyword>
<dbReference type="SUPFAM" id="SSF53335">
    <property type="entry name" value="S-adenosyl-L-methionine-dependent methyltransferases"/>
    <property type="match status" value="1"/>
</dbReference>